<organism evidence="2 3">
    <name type="scientific">Acidisoma silvae</name>
    <dbReference type="NCBI Taxonomy" id="2802396"/>
    <lineage>
        <taxon>Bacteria</taxon>
        <taxon>Pseudomonadati</taxon>
        <taxon>Pseudomonadota</taxon>
        <taxon>Alphaproteobacteria</taxon>
        <taxon>Acetobacterales</taxon>
        <taxon>Acidocellaceae</taxon>
        <taxon>Acidisoma</taxon>
    </lineage>
</organism>
<accession>A0A963YSX8</accession>
<evidence type="ECO:0000313" key="3">
    <source>
        <dbReference type="Proteomes" id="UP000708298"/>
    </source>
</evidence>
<keyword evidence="1" id="KW-0812">Transmembrane</keyword>
<keyword evidence="1" id="KW-0472">Membrane</keyword>
<gene>
    <name evidence="2" type="ORF">ASILVAE211_12160</name>
</gene>
<dbReference type="AlphaFoldDB" id="A0A963YSX8"/>
<dbReference type="RefSeq" id="WP_227321580.1">
    <property type="nucleotide sequence ID" value="NZ_JAESVB010000004.1"/>
</dbReference>
<keyword evidence="3" id="KW-1185">Reference proteome</keyword>
<dbReference type="EMBL" id="JAESVB010000004">
    <property type="protein sequence ID" value="MCB8875937.1"/>
    <property type="molecule type" value="Genomic_DNA"/>
</dbReference>
<proteinExistence type="predicted"/>
<dbReference type="Proteomes" id="UP000708298">
    <property type="component" value="Unassembled WGS sequence"/>
</dbReference>
<comment type="caution">
    <text evidence="2">The sequence shown here is derived from an EMBL/GenBank/DDBJ whole genome shotgun (WGS) entry which is preliminary data.</text>
</comment>
<reference evidence="2" key="2">
    <citation type="submission" date="2021-01" db="EMBL/GenBank/DDBJ databases">
        <authorList>
            <person name="Mieszkin S."/>
            <person name="Pouder E."/>
            <person name="Alain K."/>
        </authorList>
    </citation>
    <scope>NUCLEOTIDE SEQUENCE</scope>
    <source>
        <strain evidence="2">HW T2.11</strain>
    </source>
</reference>
<feature type="transmembrane region" description="Helical" evidence="1">
    <location>
        <begin position="12"/>
        <end position="33"/>
    </location>
</feature>
<name>A0A963YSX8_9PROT</name>
<evidence type="ECO:0008006" key="4">
    <source>
        <dbReference type="Google" id="ProtNLM"/>
    </source>
</evidence>
<keyword evidence="1" id="KW-1133">Transmembrane helix</keyword>
<reference evidence="2" key="1">
    <citation type="journal article" date="2021" name="Microorganisms">
        <title>Acidisoma silvae sp. nov. and Acidisomacellulosilytica sp. nov., Two Acidophilic Bacteria Isolated from Decaying Wood, Hydrolyzing Cellulose and Producing Poly-3-hydroxybutyrate.</title>
        <authorList>
            <person name="Mieszkin S."/>
            <person name="Pouder E."/>
            <person name="Uroz S."/>
            <person name="Simon-Colin C."/>
            <person name="Alain K."/>
        </authorList>
    </citation>
    <scope>NUCLEOTIDE SEQUENCE</scope>
    <source>
        <strain evidence="2">HW T2.11</strain>
    </source>
</reference>
<evidence type="ECO:0000256" key="1">
    <source>
        <dbReference type="SAM" id="Phobius"/>
    </source>
</evidence>
<sequence length="74" mass="8286">MTQKTVRPRSRLVPIWFALDAILALLPPIHWAITPHSPWIADMPLGLIYMGGLPIIIAASIVYAYWDDVSRGAF</sequence>
<evidence type="ECO:0000313" key="2">
    <source>
        <dbReference type="EMBL" id="MCB8875937.1"/>
    </source>
</evidence>
<protein>
    <recommendedName>
        <fullName evidence="4">DUF3311 domain-containing protein</fullName>
    </recommendedName>
</protein>
<feature type="transmembrane region" description="Helical" evidence="1">
    <location>
        <begin position="45"/>
        <end position="66"/>
    </location>
</feature>